<dbReference type="InterPro" id="IPR051531">
    <property type="entry name" value="N-acetyltransferase"/>
</dbReference>
<sequence length="190" mass="21423">MGTARGFYPGPMRTLSTARLELRSWEEGFEDDLFRLSSDERMMRFIGDGRPWSRERTAERHQACLRHWEQYGFGWRGIFDRGDFAGVAALNRLGTKVPGIEEDAIEIGWWVAPEAWGRGLATETALALRDDAFGELGAQRLAARYQPGNEASGRIMVKIGMRAYGDTVGTAGEPVRVCELRRADWEALRP</sequence>
<comment type="caution">
    <text evidence="2">The sequence shown here is derived from an EMBL/GenBank/DDBJ whole genome shotgun (WGS) entry which is preliminary data.</text>
</comment>
<evidence type="ECO:0000259" key="1">
    <source>
        <dbReference type="PROSITE" id="PS51186"/>
    </source>
</evidence>
<feature type="domain" description="N-acetyltransferase" evidence="1">
    <location>
        <begin position="20"/>
        <end position="184"/>
    </location>
</feature>
<organism evidence="2 3">
    <name type="scientific">Actinoallomurus bryophytorum</name>
    <dbReference type="NCBI Taxonomy" id="1490222"/>
    <lineage>
        <taxon>Bacteria</taxon>
        <taxon>Bacillati</taxon>
        <taxon>Actinomycetota</taxon>
        <taxon>Actinomycetes</taxon>
        <taxon>Streptosporangiales</taxon>
        <taxon>Thermomonosporaceae</taxon>
        <taxon>Actinoallomurus</taxon>
    </lineage>
</organism>
<dbReference type="PANTHER" id="PTHR43792">
    <property type="entry name" value="GNAT FAMILY, PUTATIVE (AFU_ORTHOLOGUE AFUA_3G00765)-RELATED-RELATED"/>
    <property type="match status" value="1"/>
</dbReference>
<dbReference type="Gene3D" id="3.40.630.30">
    <property type="match status" value="1"/>
</dbReference>
<reference evidence="2 3" key="1">
    <citation type="submission" date="2019-06" db="EMBL/GenBank/DDBJ databases">
        <title>Sequencing the genomes of 1000 actinobacteria strains.</title>
        <authorList>
            <person name="Klenk H.-P."/>
        </authorList>
    </citation>
    <scope>NUCLEOTIDE SEQUENCE [LARGE SCALE GENOMIC DNA]</scope>
    <source>
        <strain evidence="2 3">DSM 102200</strain>
    </source>
</reference>
<dbReference type="SUPFAM" id="SSF55729">
    <property type="entry name" value="Acyl-CoA N-acyltransferases (Nat)"/>
    <property type="match status" value="1"/>
</dbReference>
<evidence type="ECO:0000313" key="2">
    <source>
        <dbReference type="EMBL" id="TQL98981.1"/>
    </source>
</evidence>
<dbReference type="Pfam" id="PF13302">
    <property type="entry name" value="Acetyltransf_3"/>
    <property type="match status" value="1"/>
</dbReference>
<evidence type="ECO:0000313" key="3">
    <source>
        <dbReference type="Proteomes" id="UP000316096"/>
    </source>
</evidence>
<dbReference type="GO" id="GO:0016747">
    <property type="term" value="F:acyltransferase activity, transferring groups other than amino-acyl groups"/>
    <property type="evidence" value="ECO:0007669"/>
    <property type="project" value="InterPro"/>
</dbReference>
<dbReference type="AlphaFoldDB" id="A0A543CPF1"/>
<proteinExistence type="predicted"/>
<dbReference type="EMBL" id="VFOZ01000001">
    <property type="protein sequence ID" value="TQL98981.1"/>
    <property type="molecule type" value="Genomic_DNA"/>
</dbReference>
<dbReference type="InterPro" id="IPR000182">
    <property type="entry name" value="GNAT_dom"/>
</dbReference>
<keyword evidence="3" id="KW-1185">Reference proteome</keyword>
<dbReference type="InterPro" id="IPR016181">
    <property type="entry name" value="Acyl_CoA_acyltransferase"/>
</dbReference>
<dbReference type="PANTHER" id="PTHR43792:SF1">
    <property type="entry name" value="N-ACETYLTRANSFERASE DOMAIN-CONTAINING PROTEIN"/>
    <property type="match status" value="1"/>
</dbReference>
<keyword evidence="2" id="KW-0808">Transferase</keyword>
<accession>A0A543CPF1</accession>
<protein>
    <submittedName>
        <fullName evidence="2">RimJ/RimL family protein N-acetyltransferase</fullName>
    </submittedName>
</protein>
<name>A0A543CPF1_9ACTN</name>
<dbReference type="PROSITE" id="PS51186">
    <property type="entry name" value="GNAT"/>
    <property type="match status" value="1"/>
</dbReference>
<gene>
    <name evidence="2" type="ORF">FB559_4634</name>
</gene>
<dbReference type="Proteomes" id="UP000316096">
    <property type="component" value="Unassembled WGS sequence"/>
</dbReference>